<dbReference type="OrthoDB" id="4161332at2759"/>
<feature type="region of interest" description="Disordered" evidence="7">
    <location>
        <begin position="130"/>
        <end position="154"/>
    </location>
</feature>
<evidence type="ECO:0000256" key="5">
    <source>
        <dbReference type="ARBA" id="ARBA00023163"/>
    </source>
</evidence>
<feature type="region of interest" description="Disordered" evidence="7">
    <location>
        <begin position="639"/>
        <end position="674"/>
    </location>
</feature>
<name>A0A9P4Z050_9HYPO</name>
<reference evidence="9" key="1">
    <citation type="submission" date="2020-03" db="EMBL/GenBank/DDBJ databases">
        <title>Site-based positive gene gene selection in Geosmithia morbida across the United States reveals a broad range of putative effectors and factors for local host and environmental adapation.</title>
        <authorList>
            <person name="Onufrak A."/>
            <person name="Murdoch R.W."/>
            <person name="Gazis R."/>
            <person name="Huff M."/>
            <person name="Staton M."/>
            <person name="Klingeman W."/>
            <person name="Hadziabdic D."/>
        </authorList>
    </citation>
    <scope>NUCLEOTIDE SEQUENCE</scope>
    <source>
        <strain evidence="9">1262</strain>
    </source>
</reference>
<dbReference type="InterPro" id="IPR007219">
    <property type="entry name" value="XnlR_reg_dom"/>
</dbReference>
<keyword evidence="4" id="KW-0238">DNA-binding</keyword>
<evidence type="ECO:0000256" key="2">
    <source>
        <dbReference type="ARBA" id="ARBA00022833"/>
    </source>
</evidence>
<dbReference type="GO" id="GO:0003677">
    <property type="term" value="F:DNA binding"/>
    <property type="evidence" value="ECO:0007669"/>
    <property type="project" value="UniProtKB-KW"/>
</dbReference>
<protein>
    <submittedName>
        <fullName evidence="9">Fungal trans</fullName>
    </submittedName>
</protein>
<dbReference type="GO" id="GO:0008270">
    <property type="term" value="F:zinc ion binding"/>
    <property type="evidence" value="ECO:0007669"/>
    <property type="project" value="InterPro"/>
</dbReference>
<dbReference type="PANTHER" id="PTHR31313">
    <property type="entry name" value="TY1 ENHANCER ACTIVATOR"/>
    <property type="match status" value="1"/>
</dbReference>
<dbReference type="RefSeq" id="XP_035323624.1">
    <property type="nucleotide sequence ID" value="XM_035465787.1"/>
</dbReference>
<evidence type="ECO:0000259" key="8">
    <source>
        <dbReference type="SMART" id="SM00906"/>
    </source>
</evidence>
<dbReference type="InterPro" id="IPR051615">
    <property type="entry name" value="Transcr_Regulatory_Elem"/>
</dbReference>
<evidence type="ECO:0000256" key="6">
    <source>
        <dbReference type="ARBA" id="ARBA00023242"/>
    </source>
</evidence>
<proteinExistence type="predicted"/>
<gene>
    <name evidence="9" type="ORF">GMORB2_3811</name>
</gene>
<keyword evidence="10" id="KW-1185">Reference proteome</keyword>
<feature type="compositionally biased region" description="Pro residues" evidence="7">
    <location>
        <begin position="651"/>
        <end position="673"/>
    </location>
</feature>
<dbReference type="PANTHER" id="PTHR31313:SF85">
    <property type="entry name" value="ZN(II)2CYS6 TRANSCRIPTION FACTOR (EUROFUNG)"/>
    <property type="match status" value="1"/>
</dbReference>
<feature type="domain" description="Xylanolytic transcriptional activator regulatory" evidence="8">
    <location>
        <begin position="272"/>
        <end position="357"/>
    </location>
</feature>
<dbReference type="Proteomes" id="UP000749293">
    <property type="component" value="Unassembled WGS sequence"/>
</dbReference>
<evidence type="ECO:0000256" key="7">
    <source>
        <dbReference type="SAM" id="MobiDB-lite"/>
    </source>
</evidence>
<keyword evidence="3" id="KW-0805">Transcription regulation</keyword>
<dbReference type="AlphaFoldDB" id="A0A9P4Z050"/>
<evidence type="ECO:0000313" key="10">
    <source>
        <dbReference type="Proteomes" id="UP000749293"/>
    </source>
</evidence>
<feature type="region of interest" description="Disordered" evidence="7">
    <location>
        <begin position="34"/>
        <end position="94"/>
    </location>
</feature>
<keyword evidence="1" id="KW-0479">Metal-binding</keyword>
<accession>A0A9P4Z050</accession>
<dbReference type="SMART" id="SM00906">
    <property type="entry name" value="Fungal_trans"/>
    <property type="match status" value="1"/>
</dbReference>
<evidence type="ECO:0000313" key="9">
    <source>
        <dbReference type="EMBL" id="KAF4124972.1"/>
    </source>
</evidence>
<comment type="caution">
    <text evidence="9">The sequence shown here is derived from an EMBL/GenBank/DDBJ whole genome shotgun (WGS) entry which is preliminary data.</text>
</comment>
<evidence type="ECO:0000256" key="4">
    <source>
        <dbReference type="ARBA" id="ARBA00023125"/>
    </source>
</evidence>
<dbReference type="GeneID" id="55970039"/>
<feature type="compositionally biased region" description="Low complexity" evidence="7">
    <location>
        <begin position="34"/>
        <end position="84"/>
    </location>
</feature>
<evidence type="ECO:0000256" key="1">
    <source>
        <dbReference type="ARBA" id="ARBA00022723"/>
    </source>
</evidence>
<dbReference type="Pfam" id="PF04082">
    <property type="entry name" value="Fungal_trans"/>
    <property type="match status" value="1"/>
</dbReference>
<dbReference type="GO" id="GO:0006351">
    <property type="term" value="P:DNA-templated transcription"/>
    <property type="evidence" value="ECO:0007669"/>
    <property type="project" value="InterPro"/>
</dbReference>
<keyword evidence="5" id="KW-0804">Transcription</keyword>
<organism evidence="9 10">
    <name type="scientific">Geosmithia morbida</name>
    <dbReference type="NCBI Taxonomy" id="1094350"/>
    <lineage>
        <taxon>Eukaryota</taxon>
        <taxon>Fungi</taxon>
        <taxon>Dikarya</taxon>
        <taxon>Ascomycota</taxon>
        <taxon>Pezizomycotina</taxon>
        <taxon>Sordariomycetes</taxon>
        <taxon>Hypocreomycetidae</taxon>
        <taxon>Hypocreales</taxon>
        <taxon>Bionectriaceae</taxon>
        <taxon>Geosmithia</taxon>
    </lineage>
</organism>
<keyword evidence="2" id="KW-0862">Zinc</keyword>
<keyword evidence="6" id="KW-0539">Nucleus</keyword>
<dbReference type="EMBL" id="JAANYQ010000003">
    <property type="protein sequence ID" value="KAF4124972.1"/>
    <property type="molecule type" value="Genomic_DNA"/>
</dbReference>
<dbReference type="CDD" id="cd12148">
    <property type="entry name" value="fungal_TF_MHR"/>
    <property type="match status" value="1"/>
</dbReference>
<sequence>MPSRLENRIKELEDQVAAANAATAAAVAAAAAAAAAHTAAHTTARTKSPASTHPSSNHSSPPSSSFLSNDPVSSSSSTATTTSGSRHHVHADEQSYMNRRFRGLKIDDRGSITYHGATSFFHIPSDNNVVTSPSGPSSVTSAPSPATNATSTSGNKFLPLTEVAVSNRRERLVSNAWHQRALENMTDIPSMGPYYSHTLLNAMLSHSIRFARADPSTRSILDHSYEGGAIFGKHARSMVFDEISRGVVSVTTVQTLLLLSAQECSLANTAQAWTYSGLAFRLVDHLGACVDGERYMGSVPLSDEDLEVRHRLYWSCFFWDKMISLYLGRAPSLQHTAVSPPHVICKISSPPENTPDTEHVPSLLTTSARAVDNSAENDLWMPFGANPAGTWAYPPATAHSTSTFTSTCQLVIIFNEILIHMYDPLFQNTEDEMNECLGSQEAALQSWWDNLPPYLRLDPSSLPGLAPPSHIITLNCLYHTFKILLYRPFLTRSSHPSSRPLIKEEPEAPPVHNYLVQCVTSATSIIAMFNLFSRTFGTNYCVLSLSYSLYIAATIYLLQVQAFPNDQQALMRLDYCLRALGEIKVYTPVIAGALNLIHRELARLGIPLSMATYQPPATAPFADPAPKMAPGGNAFYGTPGAAMSPFDEQPQPQPHGHPQHGPQPGPQLGPQPQPMEYLFQSQAEGVDAFGPDPIAMAPGVFEAMSSLEPLSAWMGTINEYDVPGA</sequence>
<evidence type="ECO:0000256" key="3">
    <source>
        <dbReference type="ARBA" id="ARBA00023015"/>
    </source>
</evidence>